<name>A0AAW0Q3F3_9GOBI</name>
<dbReference type="PANTHER" id="PTHR41693:SF3">
    <property type="entry name" value="SI:CH211-76L23.4"/>
    <property type="match status" value="1"/>
</dbReference>
<evidence type="ECO:0000256" key="1">
    <source>
        <dbReference type="SAM" id="MobiDB-lite"/>
    </source>
</evidence>
<feature type="region of interest" description="Disordered" evidence="1">
    <location>
        <begin position="140"/>
        <end position="172"/>
    </location>
</feature>
<organism evidence="3 4">
    <name type="scientific">Mugilogobius chulae</name>
    <name type="common">yellowstripe goby</name>
    <dbReference type="NCBI Taxonomy" id="88201"/>
    <lineage>
        <taxon>Eukaryota</taxon>
        <taxon>Metazoa</taxon>
        <taxon>Chordata</taxon>
        <taxon>Craniata</taxon>
        <taxon>Vertebrata</taxon>
        <taxon>Euteleostomi</taxon>
        <taxon>Actinopterygii</taxon>
        <taxon>Neopterygii</taxon>
        <taxon>Teleostei</taxon>
        <taxon>Neoteleostei</taxon>
        <taxon>Acanthomorphata</taxon>
        <taxon>Gobiaria</taxon>
        <taxon>Gobiiformes</taxon>
        <taxon>Gobioidei</taxon>
        <taxon>Gobiidae</taxon>
        <taxon>Gobionellinae</taxon>
        <taxon>Mugilogobius</taxon>
    </lineage>
</organism>
<evidence type="ECO:0000313" key="3">
    <source>
        <dbReference type="EMBL" id="KAK7938727.1"/>
    </source>
</evidence>
<accession>A0AAW0Q3F3</accession>
<protein>
    <submittedName>
        <fullName evidence="3">Uncharacterized protein</fullName>
    </submittedName>
</protein>
<sequence length="172" mass="18767">MASRLTVVLALLLLMVAVATAQRSRGGGARGSSRTSSSSASSSNADEWDYRAGSDKVNMKNVANLTEVLDNWKYDIMSQMKNLLMNDHQSLLPDYARIQPLSEALDDLYKEFNALKAHLGDLTEKFTAVETFIDELKVKQASAPASAPANPAGSLPRQNRRVVRKKPVASTD</sequence>
<feature type="compositionally biased region" description="Basic residues" evidence="1">
    <location>
        <begin position="158"/>
        <end position="172"/>
    </location>
</feature>
<dbReference type="PANTHER" id="PTHR41693">
    <property type="entry name" value="HEME-BINDING PROTEIN 1"/>
    <property type="match status" value="1"/>
</dbReference>
<proteinExistence type="predicted"/>
<comment type="caution">
    <text evidence="3">The sequence shown here is derived from an EMBL/GenBank/DDBJ whole genome shotgun (WGS) entry which is preliminary data.</text>
</comment>
<feature type="compositionally biased region" description="Low complexity" evidence="1">
    <location>
        <begin position="141"/>
        <end position="154"/>
    </location>
</feature>
<dbReference type="EMBL" id="JBBPFD010000002">
    <property type="protein sequence ID" value="KAK7938727.1"/>
    <property type="molecule type" value="Genomic_DNA"/>
</dbReference>
<feature type="compositionally biased region" description="Low complexity" evidence="1">
    <location>
        <begin position="31"/>
        <end position="43"/>
    </location>
</feature>
<feature type="chain" id="PRO_5043463363" evidence="2">
    <location>
        <begin position="22"/>
        <end position="172"/>
    </location>
</feature>
<dbReference type="Proteomes" id="UP001460270">
    <property type="component" value="Unassembled WGS sequence"/>
</dbReference>
<keyword evidence="2" id="KW-0732">Signal</keyword>
<keyword evidence="4" id="KW-1185">Reference proteome</keyword>
<feature type="region of interest" description="Disordered" evidence="1">
    <location>
        <begin position="25"/>
        <end position="48"/>
    </location>
</feature>
<dbReference type="AlphaFoldDB" id="A0AAW0Q3F3"/>
<gene>
    <name evidence="3" type="ORF">WMY93_002053</name>
</gene>
<evidence type="ECO:0000313" key="4">
    <source>
        <dbReference type="Proteomes" id="UP001460270"/>
    </source>
</evidence>
<reference evidence="4" key="1">
    <citation type="submission" date="2024-04" db="EMBL/GenBank/DDBJ databases">
        <title>Salinicola lusitanus LLJ914,a marine bacterium isolated from the Okinawa Trough.</title>
        <authorList>
            <person name="Li J."/>
        </authorList>
    </citation>
    <scope>NUCLEOTIDE SEQUENCE [LARGE SCALE GENOMIC DNA]</scope>
</reference>
<evidence type="ECO:0000256" key="2">
    <source>
        <dbReference type="SAM" id="SignalP"/>
    </source>
</evidence>
<feature type="signal peptide" evidence="2">
    <location>
        <begin position="1"/>
        <end position="21"/>
    </location>
</feature>